<dbReference type="EMBL" id="FNGY01000003">
    <property type="protein sequence ID" value="SDM22847.1"/>
    <property type="molecule type" value="Genomic_DNA"/>
</dbReference>
<dbReference type="AlphaFoldDB" id="A0A1G9RIY5"/>
<dbReference type="PROSITE" id="PS51257">
    <property type="entry name" value="PROKAR_LIPOPROTEIN"/>
    <property type="match status" value="1"/>
</dbReference>
<name>A0A1G9RIY5_9SPHI</name>
<dbReference type="InterPro" id="IPR030890">
    <property type="entry name" value="LP_HExxH_w_TonB"/>
</dbReference>
<keyword evidence="1" id="KW-0378">Hydrolase</keyword>
<dbReference type="GO" id="GO:0016787">
    <property type="term" value="F:hydrolase activity"/>
    <property type="evidence" value="ECO:0007669"/>
    <property type="project" value="UniProtKB-KW"/>
</dbReference>
<dbReference type="RefSeq" id="WP_074605912.1">
    <property type="nucleotide sequence ID" value="NZ_FNGY01000003.1"/>
</dbReference>
<sequence>MRPIYKFLIFAALVTSITACRKAENLNVDYSTFNADHPETNTALDQWLKTNFLDAYNIDVVYRYNRYYHGNTANVTPNRLGDIQPTMQEVLNGFIAPYRKVAGETFSKKYIPKEFVLFGSYSYADGNDPGVAGTAAAGRRITLYGLNDYAPLPEGAFYFWDRQRIMHHEFGHILNQIIPIPTDFESISKGFYKQPYKDTPQETAHQNGFVTSYASGVYTEDYAETISWALINGQAWYDNWANTSSAAGKNRLIQKEQNVINYYNTLGISFKELQREVQNYMRNTLSLNESKFSYWLNRKIYTSMVVNHESASYTKYGGSDAFGQVYKNVKTGINGMAGYGFTFNFLKFNFTSATTMNVEVSFSQGANTFLANYAYNMAINQSTGEVKFTTGTPGGTDNNWVNNANLLRTSVQPLLDYLGNQVFVADWLPVTVDADNYMKYGGFYVKGSPSSYFYGPLAY</sequence>
<dbReference type="Proteomes" id="UP000183200">
    <property type="component" value="Unassembled WGS sequence"/>
</dbReference>
<dbReference type="OrthoDB" id="1113652at2"/>
<dbReference type="STRING" id="430522.BFS30_15205"/>
<keyword evidence="1" id="KW-0449">Lipoprotein</keyword>
<dbReference type="NCBIfam" id="TIGR04549">
    <property type="entry name" value="LP_HExxH_w_tonB"/>
    <property type="match status" value="1"/>
</dbReference>
<dbReference type="Gene3D" id="3.40.390.70">
    <property type="match status" value="1"/>
</dbReference>
<reference evidence="2" key="1">
    <citation type="submission" date="2016-10" db="EMBL/GenBank/DDBJ databases">
        <authorList>
            <person name="Varghese N."/>
            <person name="Submissions S."/>
        </authorList>
    </citation>
    <scope>NUCLEOTIDE SEQUENCE [LARGE SCALE GENOMIC DNA]</scope>
    <source>
        <strain evidence="2">DSM 19110</strain>
    </source>
</reference>
<evidence type="ECO:0000313" key="2">
    <source>
        <dbReference type="Proteomes" id="UP000183200"/>
    </source>
</evidence>
<evidence type="ECO:0000313" key="1">
    <source>
        <dbReference type="EMBL" id="SDM22847.1"/>
    </source>
</evidence>
<organism evidence="1 2">
    <name type="scientific">Pedobacter steynii</name>
    <dbReference type="NCBI Taxonomy" id="430522"/>
    <lineage>
        <taxon>Bacteria</taxon>
        <taxon>Pseudomonadati</taxon>
        <taxon>Bacteroidota</taxon>
        <taxon>Sphingobacteriia</taxon>
        <taxon>Sphingobacteriales</taxon>
        <taxon>Sphingobacteriaceae</taxon>
        <taxon>Pedobacter</taxon>
    </lineage>
</organism>
<accession>A0A1G9RIY5</accession>
<protein>
    <submittedName>
        <fullName evidence="1">Substrate import-associated zinc metallohydrolase lipoprotein</fullName>
    </submittedName>
</protein>
<dbReference type="Pfam" id="PF15890">
    <property type="entry name" value="Peptidase_Mx1"/>
    <property type="match status" value="1"/>
</dbReference>
<gene>
    <name evidence="1" type="ORF">SAMN05421820_103253</name>
</gene>
<keyword evidence="2" id="KW-1185">Reference proteome</keyword>
<proteinExistence type="predicted"/>